<reference evidence="4" key="1">
    <citation type="submission" date="2016-10" db="EMBL/GenBank/DDBJ databases">
        <authorList>
            <person name="Varghese N."/>
            <person name="Submissions S."/>
        </authorList>
    </citation>
    <scope>NUCLEOTIDE SEQUENCE [LARGE SCALE GENOMIC DNA]</scope>
    <source>
        <strain evidence="4">LMG 26031</strain>
    </source>
</reference>
<feature type="region of interest" description="Disordered" evidence="1">
    <location>
        <begin position="55"/>
        <end position="107"/>
    </location>
</feature>
<organism evidence="3 4">
    <name type="scientific">Paraburkholderia diazotrophica</name>
    <dbReference type="NCBI Taxonomy" id="667676"/>
    <lineage>
        <taxon>Bacteria</taxon>
        <taxon>Pseudomonadati</taxon>
        <taxon>Pseudomonadota</taxon>
        <taxon>Betaproteobacteria</taxon>
        <taxon>Burkholderiales</taxon>
        <taxon>Burkholderiaceae</taxon>
        <taxon>Paraburkholderia</taxon>
    </lineage>
</organism>
<dbReference type="Proteomes" id="UP000198866">
    <property type="component" value="Unassembled WGS sequence"/>
</dbReference>
<feature type="compositionally biased region" description="Polar residues" evidence="1">
    <location>
        <begin position="56"/>
        <end position="72"/>
    </location>
</feature>
<feature type="signal peptide" evidence="2">
    <location>
        <begin position="1"/>
        <end position="26"/>
    </location>
</feature>
<feature type="compositionally biased region" description="Low complexity" evidence="1">
    <location>
        <begin position="80"/>
        <end position="94"/>
    </location>
</feature>
<evidence type="ECO:0000256" key="2">
    <source>
        <dbReference type="SAM" id="SignalP"/>
    </source>
</evidence>
<evidence type="ECO:0000256" key="1">
    <source>
        <dbReference type="SAM" id="MobiDB-lite"/>
    </source>
</evidence>
<dbReference type="AlphaFoldDB" id="A0A1H7E6R6"/>
<gene>
    <name evidence="3" type="ORF">SAMN05192539_103851</name>
</gene>
<protein>
    <recommendedName>
        <fullName evidence="5">Secreted protein</fullName>
    </recommendedName>
</protein>
<feature type="chain" id="PRO_5011685693" description="Secreted protein" evidence="2">
    <location>
        <begin position="27"/>
        <end position="107"/>
    </location>
</feature>
<keyword evidence="4" id="KW-1185">Reference proteome</keyword>
<proteinExistence type="predicted"/>
<evidence type="ECO:0000313" key="3">
    <source>
        <dbReference type="EMBL" id="SEK07360.1"/>
    </source>
</evidence>
<evidence type="ECO:0000313" key="4">
    <source>
        <dbReference type="Proteomes" id="UP000198866"/>
    </source>
</evidence>
<evidence type="ECO:0008006" key="5">
    <source>
        <dbReference type="Google" id="ProtNLM"/>
    </source>
</evidence>
<sequence>MKHSLKVALACGGTVAALCATGAAFADGGGNGNGGSGGGNAHGAATAGMTYHGDPVTSTLDTMHGEMNNNTSGYGGVSEGTSASGSLTSSALTTCGHLPRCNADSGH</sequence>
<accession>A0A1H7E6R6</accession>
<dbReference type="EMBL" id="FNYE01000038">
    <property type="protein sequence ID" value="SEK07360.1"/>
    <property type="molecule type" value="Genomic_DNA"/>
</dbReference>
<keyword evidence="2" id="KW-0732">Signal</keyword>
<name>A0A1H7E6R6_9BURK</name>